<feature type="domain" description="Exoribonuclease phosphorolytic" evidence="11">
    <location>
        <begin position="235"/>
        <end position="299"/>
    </location>
</feature>
<feature type="domain" description="Exoribonuclease phosphorolytic" evidence="10">
    <location>
        <begin position="77"/>
        <end position="211"/>
    </location>
</feature>
<dbReference type="InterPro" id="IPR020568">
    <property type="entry name" value="Ribosomal_Su5_D2-typ_SF"/>
</dbReference>
<evidence type="ECO:0000313" key="13">
    <source>
        <dbReference type="Proteomes" id="UP001321473"/>
    </source>
</evidence>
<dbReference type="SUPFAM" id="SSF55666">
    <property type="entry name" value="Ribonuclease PH domain 2-like"/>
    <property type="match status" value="1"/>
</dbReference>
<keyword evidence="8" id="KW-0539">Nucleus</keyword>
<evidence type="ECO:0000256" key="9">
    <source>
        <dbReference type="ARBA" id="ARBA00030617"/>
    </source>
</evidence>
<evidence type="ECO:0000313" key="12">
    <source>
        <dbReference type="EMBL" id="KAK8759747.1"/>
    </source>
</evidence>
<evidence type="ECO:0000256" key="3">
    <source>
        <dbReference type="ARBA" id="ARBA00006678"/>
    </source>
</evidence>
<dbReference type="GO" id="GO:0005730">
    <property type="term" value="C:nucleolus"/>
    <property type="evidence" value="ECO:0007669"/>
    <property type="project" value="UniProtKB-SubCell"/>
</dbReference>
<dbReference type="CDD" id="cd11369">
    <property type="entry name" value="RNase_PH_RRP43"/>
    <property type="match status" value="1"/>
</dbReference>
<evidence type="ECO:0000259" key="11">
    <source>
        <dbReference type="Pfam" id="PF03725"/>
    </source>
</evidence>
<dbReference type="GO" id="GO:0071035">
    <property type="term" value="P:nuclear polyadenylation-dependent rRNA catabolic process"/>
    <property type="evidence" value="ECO:0007669"/>
    <property type="project" value="TreeGrafter"/>
</dbReference>
<evidence type="ECO:0000256" key="8">
    <source>
        <dbReference type="ARBA" id="ARBA00023242"/>
    </source>
</evidence>
<keyword evidence="13" id="KW-1185">Reference proteome</keyword>
<comment type="subcellular location">
    <subcellularLocation>
        <location evidence="1">Cytoplasm</location>
    </subcellularLocation>
    <subcellularLocation>
        <location evidence="2">Nucleus</location>
        <location evidence="2">Nucleolus</location>
    </subcellularLocation>
</comment>
<dbReference type="Pfam" id="PF03725">
    <property type="entry name" value="RNase_PH_C"/>
    <property type="match status" value="1"/>
</dbReference>
<dbReference type="GO" id="GO:0035925">
    <property type="term" value="F:mRNA 3'-UTR AU-rich region binding"/>
    <property type="evidence" value="ECO:0007669"/>
    <property type="project" value="TreeGrafter"/>
</dbReference>
<proteinExistence type="inferred from homology"/>
<evidence type="ECO:0000256" key="7">
    <source>
        <dbReference type="ARBA" id="ARBA00022884"/>
    </source>
</evidence>
<dbReference type="GO" id="GO:0071028">
    <property type="term" value="P:nuclear mRNA surveillance"/>
    <property type="evidence" value="ECO:0007669"/>
    <property type="project" value="TreeGrafter"/>
</dbReference>
<evidence type="ECO:0000256" key="5">
    <source>
        <dbReference type="ARBA" id="ARBA00022552"/>
    </source>
</evidence>
<sequence>MQPCRYITEHYRVRTLLLPGSYEGSGRLRASHTIYLFWRCLWCLKMAAEFRLLQSRLHLAQRQGPYERSDGRLLNERRPTALNVGSISTADGSALVKMGCTTVVCGVKAELAEPAVTSPKQGYIVPNVDLLPLCSPMFKPGPPGEQAQVLSKLMLDILTSSDSLDLEKLCIEEGKLVWSLNVDLTCLDYDGNVAEACILAATAALCSLTLPKVLTTDGEVNVLLEREKAKVTDGPLAATFAVLADDTIVVDPTHEEECLAAETFTVVLNADDKICGVHKPGGSALSTEQISEHVELARKLVEDSRSLLSTAMSSVTQCMA</sequence>
<comment type="similarity">
    <text evidence="3">Belongs to the RNase PH family.</text>
</comment>
<dbReference type="EMBL" id="JARKHS020032647">
    <property type="protein sequence ID" value="KAK8759747.1"/>
    <property type="molecule type" value="Genomic_DNA"/>
</dbReference>
<dbReference type="GO" id="GO:0034476">
    <property type="term" value="P:U5 snRNA 3'-end processing"/>
    <property type="evidence" value="ECO:0007669"/>
    <property type="project" value="TreeGrafter"/>
</dbReference>
<dbReference type="Proteomes" id="UP001321473">
    <property type="component" value="Unassembled WGS sequence"/>
</dbReference>
<dbReference type="PANTHER" id="PTHR11097:SF9">
    <property type="entry name" value="EXOSOME COMPLEX COMPONENT RRP43"/>
    <property type="match status" value="1"/>
</dbReference>
<dbReference type="GO" id="GO:0000177">
    <property type="term" value="C:cytoplasmic exosome (RNase complex)"/>
    <property type="evidence" value="ECO:0007669"/>
    <property type="project" value="TreeGrafter"/>
</dbReference>
<dbReference type="GO" id="GO:0034475">
    <property type="term" value="P:U4 snRNA 3'-end processing"/>
    <property type="evidence" value="ECO:0007669"/>
    <property type="project" value="TreeGrafter"/>
</dbReference>
<keyword evidence="5" id="KW-0698">rRNA processing</keyword>
<name>A0AAQ4DBA7_AMBAM</name>
<dbReference type="InterPro" id="IPR036345">
    <property type="entry name" value="ExoRNase_PH_dom2_sf"/>
</dbReference>
<dbReference type="Pfam" id="PF01138">
    <property type="entry name" value="RNase_PH"/>
    <property type="match status" value="1"/>
</dbReference>
<dbReference type="InterPro" id="IPR033196">
    <property type="entry name" value="Rrp43"/>
</dbReference>
<dbReference type="InterPro" id="IPR050590">
    <property type="entry name" value="Exosome_comp_Rrp42_subfam"/>
</dbReference>
<keyword evidence="7" id="KW-0694">RNA-binding</keyword>
<dbReference type="SUPFAM" id="SSF54211">
    <property type="entry name" value="Ribosomal protein S5 domain 2-like"/>
    <property type="match status" value="1"/>
</dbReference>
<reference evidence="12 13" key="1">
    <citation type="journal article" date="2023" name="Arcadia Sci">
        <title>De novo assembly of a long-read Amblyomma americanum tick genome.</title>
        <authorList>
            <person name="Chou S."/>
            <person name="Poskanzer K.E."/>
            <person name="Rollins M."/>
            <person name="Thuy-Boun P.S."/>
        </authorList>
    </citation>
    <scope>NUCLEOTIDE SEQUENCE [LARGE SCALE GENOMIC DNA]</scope>
    <source>
        <strain evidence="12">F_SG_1</strain>
        <tissue evidence="12">Salivary glands</tissue>
    </source>
</reference>
<dbReference type="AlphaFoldDB" id="A0AAQ4DBA7"/>
<dbReference type="GO" id="GO:0000467">
    <property type="term" value="P:exonucleolytic trimming to generate mature 3'-end of 5.8S rRNA from tricistronic rRNA transcript (SSU-rRNA, 5.8S rRNA, LSU-rRNA)"/>
    <property type="evidence" value="ECO:0007669"/>
    <property type="project" value="TreeGrafter"/>
</dbReference>
<dbReference type="InterPro" id="IPR015847">
    <property type="entry name" value="ExoRNase_PH_dom2"/>
</dbReference>
<organism evidence="12 13">
    <name type="scientific">Amblyomma americanum</name>
    <name type="common">Lone star tick</name>
    <dbReference type="NCBI Taxonomy" id="6943"/>
    <lineage>
        <taxon>Eukaryota</taxon>
        <taxon>Metazoa</taxon>
        <taxon>Ecdysozoa</taxon>
        <taxon>Arthropoda</taxon>
        <taxon>Chelicerata</taxon>
        <taxon>Arachnida</taxon>
        <taxon>Acari</taxon>
        <taxon>Parasitiformes</taxon>
        <taxon>Ixodida</taxon>
        <taxon>Ixodoidea</taxon>
        <taxon>Ixodidae</taxon>
        <taxon>Amblyomminae</taxon>
        <taxon>Amblyomma</taxon>
    </lineage>
</organism>
<dbReference type="GO" id="GO:0016075">
    <property type="term" value="P:rRNA catabolic process"/>
    <property type="evidence" value="ECO:0007669"/>
    <property type="project" value="TreeGrafter"/>
</dbReference>
<evidence type="ECO:0000259" key="10">
    <source>
        <dbReference type="Pfam" id="PF01138"/>
    </source>
</evidence>
<protein>
    <recommendedName>
        <fullName evidence="9">Ribosomal RNA-processing protein 43</fullName>
    </recommendedName>
</protein>
<gene>
    <name evidence="12" type="ORF">V5799_002619</name>
</gene>
<evidence type="ECO:0000256" key="2">
    <source>
        <dbReference type="ARBA" id="ARBA00004604"/>
    </source>
</evidence>
<comment type="caution">
    <text evidence="12">The sequence shown here is derived from an EMBL/GenBank/DDBJ whole genome shotgun (WGS) entry which is preliminary data.</text>
</comment>
<dbReference type="InterPro" id="IPR027408">
    <property type="entry name" value="PNPase/RNase_PH_dom_sf"/>
</dbReference>
<keyword evidence="6" id="KW-0271">Exosome</keyword>
<dbReference type="GO" id="GO:0034473">
    <property type="term" value="P:U1 snRNA 3'-end processing"/>
    <property type="evidence" value="ECO:0007669"/>
    <property type="project" value="TreeGrafter"/>
</dbReference>
<evidence type="ECO:0000256" key="6">
    <source>
        <dbReference type="ARBA" id="ARBA00022835"/>
    </source>
</evidence>
<dbReference type="GO" id="GO:0000176">
    <property type="term" value="C:nuclear exosome (RNase complex)"/>
    <property type="evidence" value="ECO:0007669"/>
    <property type="project" value="TreeGrafter"/>
</dbReference>
<dbReference type="Gene3D" id="3.30.230.70">
    <property type="entry name" value="GHMP Kinase, N-terminal domain"/>
    <property type="match status" value="1"/>
</dbReference>
<dbReference type="InterPro" id="IPR001247">
    <property type="entry name" value="ExoRNase_PH_dom1"/>
</dbReference>
<dbReference type="FunFam" id="3.30.230.70:FF:000017">
    <property type="entry name" value="Exosome complex component Rrp42"/>
    <property type="match status" value="1"/>
</dbReference>
<dbReference type="PANTHER" id="PTHR11097">
    <property type="entry name" value="EXOSOME COMPLEX EXONUCLEASE RIBOSOMAL RNA PROCESSING PROTEIN"/>
    <property type="match status" value="1"/>
</dbReference>
<evidence type="ECO:0000256" key="4">
    <source>
        <dbReference type="ARBA" id="ARBA00022490"/>
    </source>
</evidence>
<evidence type="ECO:0000256" key="1">
    <source>
        <dbReference type="ARBA" id="ARBA00004496"/>
    </source>
</evidence>
<accession>A0AAQ4DBA7</accession>
<keyword evidence="4" id="KW-0963">Cytoplasm</keyword>
<dbReference type="GO" id="GO:0071038">
    <property type="term" value="P:TRAMP-dependent tRNA surveillance pathway"/>
    <property type="evidence" value="ECO:0007669"/>
    <property type="project" value="TreeGrafter"/>
</dbReference>